<dbReference type="SUPFAM" id="SSF49599">
    <property type="entry name" value="TRAF domain-like"/>
    <property type="match status" value="1"/>
</dbReference>
<dbReference type="InterPro" id="IPR002083">
    <property type="entry name" value="MATH/TRAF_dom"/>
</dbReference>
<feature type="domain" description="MATH" evidence="1">
    <location>
        <begin position="15"/>
        <end position="139"/>
    </location>
</feature>
<dbReference type="Gene3D" id="2.60.210.10">
    <property type="entry name" value="Apoptosis, Tumor Necrosis Factor Receptor Associated Protein 2, Chain A"/>
    <property type="match status" value="1"/>
</dbReference>
<gene>
    <name evidence="2" type="ORF">QYE76_000485</name>
</gene>
<proteinExistence type="predicted"/>
<dbReference type="PANTHER" id="PTHR26379">
    <property type="entry name" value="BTB/POZ AND MATH DOMAIN-CONTAINING PROTEIN 1"/>
    <property type="match status" value="1"/>
</dbReference>
<evidence type="ECO:0000313" key="2">
    <source>
        <dbReference type="EMBL" id="KAK1626170.1"/>
    </source>
</evidence>
<dbReference type="EMBL" id="JAUUTY010000005">
    <property type="protein sequence ID" value="KAK1626170.1"/>
    <property type="molecule type" value="Genomic_DNA"/>
</dbReference>
<dbReference type="AlphaFoldDB" id="A0AAD8RK15"/>
<dbReference type="PROSITE" id="PS50144">
    <property type="entry name" value="MATH"/>
    <property type="match status" value="1"/>
</dbReference>
<evidence type="ECO:0000259" key="1">
    <source>
        <dbReference type="PROSITE" id="PS50144"/>
    </source>
</evidence>
<keyword evidence="3" id="KW-1185">Reference proteome</keyword>
<evidence type="ECO:0000313" key="3">
    <source>
        <dbReference type="Proteomes" id="UP001231189"/>
    </source>
</evidence>
<accession>A0AAD8RK15</accession>
<dbReference type="InterPro" id="IPR045005">
    <property type="entry name" value="BPM1-6"/>
</dbReference>
<comment type="caution">
    <text evidence="2">The sequence shown here is derived from an EMBL/GenBank/DDBJ whole genome shotgun (WGS) entry which is preliminary data.</text>
</comment>
<organism evidence="2 3">
    <name type="scientific">Lolium multiflorum</name>
    <name type="common">Italian ryegrass</name>
    <name type="synonym">Lolium perenne subsp. multiflorum</name>
    <dbReference type="NCBI Taxonomy" id="4521"/>
    <lineage>
        <taxon>Eukaryota</taxon>
        <taxon>Viridiplantae</taxon>
        <taxon>Streptophyta</taxon>
        <taxon>Embryophyta</taxon>
        <taxon>Tracheophyta</taxon>
        <taxon>Spermatophyta</taxon>
        <taxon>Magnoliopsida</taxon>
        <taxon>Liliopsida</taxon>
        <taxon>Poales</taxon>
        <taxon>Poaceae</taxon>
        <taxon>BOP clade</taxon>
        <taxon>Pooideae</taxon>
        <taxon>Poodae</taxon>
        <taxon>Poeae</taxon>
        <taxon>Poeae Chloroplast Group 2 (Poeae type)</taxon>
        <taxon>Loliodinae</taxon>
        <taxon>Loliinae</taxon>
        <taxon>Lolium</taxon>
    </lineage>
</organism>
<reference evidence="2" key="1">
    <citation type="submission" date="2023-07" db="EMBL/GenBank/DDBJ databases">
        <title>A chromosome-level genome assembly of Lolium multiflorum.</title>
        <authorList>
            <person name="Chen Y."/>
            <person name="Copetti D."/>
            <person name="Kolliker R."/>
            <person name="Studer B."/>
        </authorList>
    </citation>
    <scope>NUCLEOTIDE SEQUENCE</scope>
    <source>
        <strain evidence="2">02402/16</strain>
        <tissue evidence="2">Leaf</tissue>
    </source>
</reference>
<protein>
    <recommendedName>
        <fullName evidence="1">MATH domain-containing protein</fullName>
    </recommendedName>
</protein>
<dbReference type="GO" id="GO:0016567">
    <property type="term" value="P:protein ubiquitination"/>
    <property type="evidence" value="ECO:0007669"/>
    <property type="project" value="InterPro"/>
</dbReference>
<dbReference type="Proteomes" id="UP001231189">
    <property type="component" value="Unassembled WGS sequence"/>
</dbReference>
<dbReference type="InterPro" id="IPR008974">
    <property type="entry name" value="TRAF-like"/>
</dbReference>
<dbReference type="Pfam" id="PF22486">
    <property type="entry name" value="MATH_2"/>
    <property type="match status" value="1"/>
</dbReference>
<dbReference type="PANTHER" id="PTHR26379:SF474">
    <property type="entry name" value="OS08G0228200 PROTEIN"/>
    <property type="match status" value="1"/>
</dbReference>
<name>A0AAD8RK15_LOLMU</name>
<dbReference type="CDD" id="cd00121">
    <property type="entry name" value="MATH"/>
    <property type="match status" value="1"/>
</dbReference>
<sequence>MAIVSASRCAAETELGAHVFEITGYSLHRGLGVGRFLRSATFAVGGHDWSVLLYPDGVDEHRRDCISVGVELMSTNRPTALPVRATSLLCFFHRVTRMFLWSSPPAKFTFGRPTSWRHCFFSVKRSLLEESGYAAETVS</sequence>